<dbReference type="InterPro" id="IPR027413">
    <property type="entry name" value="GROEL-like_equatorial_sf"/>
</dbReference>
<dbReference type="STRING" id="9669.ENSMPUP00000001036"/>
<keyword evidence="5" id="KW-0963">Cytoplasm</keyword>
<keyword evidence="13" id="KW-0969">Cilium</keyword>
<evidence type="ECO:0000256" key="1">
    <source>
        <dbReference type="ARBA" id="ARBA00004120"/>
    </source>
</evidence>
<evidence type="ECO:0000256" key="3">
    <source>
        <dbReference type="ARBA" id="ARBA00008020"/>
    </source>
</evidence>
<dbReference type="SUPFAM" id="SSF52029">
    <property type="entry name" value="GroEL apical domain-like"/>
    <property type="match status" value="1"/>
</dbReference>
<evidence type="ECO:0000313" key="23">
    <source>
        <dbReference type="Ensembl" id="ENSMPUP00000001036.1"/>
    </source>
</evidence>
<dbReference type="NCBIfam" id="TIGR02346">
    <property type="entry name" value="chap_CCT_theta"/>
    <property type="match status" value="1"/>
</dbReference>
<dbReference type="GO" id="GO:0005874">
    <property type="term" value="C:microtubule"/>
    <property type="evidence" value="ECO:0007669"/>
    <property type="project" value="Ensembl"/>
</dbReference>
<name>M3XPN6_MUSPF</name>
<feature type="region of interest" description="Disordered" evidence="22">
    <location>
        <begin position="532"/>
        <end position="553"/>
    </location>
</feature>
<evidence type="ECO:0000256" key="15">
    <source>
        <dbReference type="ARBA" id="ARBA00023212"/>
    </source>
</evidence>
<gene>
    <name evidence="23 25" type="primary">CCT8</name>
</gene>
<comment type="similarity">
    <text evidence="3 21">Belongs to the TCP-1 chaperonin family.</text>
</comment>
<evidence type="ECO:0000256" key="6">
    <source>
        <dbReference type="ARBA" id="ARBA00022499"/>
    </source>
</evidence>
<dbReference type="GO" id="GO:0005813">
    <property type="term" value="C:centrosome"/>
    <property type="evidence" value="ECO:0007669"/>
    <property type="project" value="UniProtKB-SubCell"/>
</dbReference>
<dbReference type="AlphaFoldDB" id="M3XPN6"/>
<keyword evidence="24" id="KW-1185">Reference proteome</keyword>
<dbReference type="InterPro" id="IPR027409">
    <property type="entry name" value="GroEL-like_apical_dom_sf"/>
</dbReference>
<keyword evidence="15" id="KW-0206">Cytoskeleton</keyword>
<dbReference type="GO" id="GO:0002199">
    <property type="term" value="C:zona pellucida receptor complex"/>
    <property type="evidence" value="ECO:0007669"/>
    <property type="project" value="Ensembl"/>
</dbReference>
<reference evidence="25" key="2">
    <citation type="submission" date="2025-04" db="UniProtKB">
        <authorList>
            <consortium name="RefSeq"/>
        </authorList>
    </citation>
    <scope>IDENTIFICATION</scope>
    <source>
        <tissue evidence="25">Brain</tissue>
    </source>
</reference>
<keyword evidence="7" id="KW-0597">Phosphoprotein</keyword>
<dbReference type="OrthoDB" id="1748577at2759"/>
<organism evidence="23">
    <name type="scientific">Mustela putorius furo</name>
    <name type="common">European domestic ferret</name>
    <name type="synonym">Mustela furo</name>
    <dbReference type="NCBI Taxonomy" id="9669"/>
    <lineage>
        <taxon>Eukaryota</taxon>
        <taxon>Metazoa</taxon>
        <taxon>Chordata</taxon>
        <taxon>Craniata</taxon>
        <taxon>Vertebrata</taxon>
        <taxon>Euteleostomi</taxon>
        <taxon>Mammalia</taxon>
        <taxon>Eutheria</taxon>
        <taxon>Laurasiatheria</taxon>
        <taxon>Carnivora</taxon>
        <taxon>Caniformia</taxon>
        <taxon>Musteloidea</taxon>
        <taxon>Mustelidae</taxon>
        <taxon>Mustelinae</taxon>
        <taxon>Mustela</taxon>
    </lineage>
</organism>
<evidence type="ECO:0000256" key="17">
    <source>
        <dbReference type="ARBA" id="ARBA00029602"/>
    </source>
</evidence>
<comment type="subunit">
    <text evidence="20">Component of the chaperonin-containing T-complex (TRiC), a hexadecamer composed of two identical back-to-back stacked rings enclosing a protein folding chamber. Each ring is made up of eight different subunits: TCP1/CCT1, CCT2, CCT3, CCT4, CCT5, CCT6A/CCT6, CCT7, CCT8. Interacts with PACRG. Interacts with DNAAF4. Interacts with synaptic plasticity regulator PANTS.</text>
</comment>
<dbReference type="GO" id="GO:0140662">
    <property type="term" value="F:ATP-dependent protein folding chaperone"/>
    <property type="evidence" value="ECO:0007669"/>
    <property type="project" value="InterPro"/>
</dbReference>
<evidence type="ECO:0000313" key="25">
    <source>
        <dbReference type="RefSeq" id="XP_044941110.1"/>
    </source>
</evidence>
<dbReference type="KEGG" id="mpuf:101685805"/>
<dbReference type="Proteomes" id="UP000000715">
    <property type="component" value="Unplaced"/>
</dbReference>
<evidence type="ECO:0000256" key="8">
    <source>
        <dbReference type="ARBA" id="ARBA00022741"/>
    </source>
</evidence>
<dbReference type="Gene3D" id="1.10.560.10">
    <property type="entry name" value="GroEL-like equatorial domain"/>
    <property type="match status" value="1"/>
</dbReference>
<evidence type="ECO:0000256" key="10">
    <source>
        <dbReference type="ARBA" id="ARBA00022840"/>
    </source>
</evidence>
<dbReference type="InterPro" id="IPR012721">
    <property type="entry name" value="Chap_CCT_theta"/>
</dbReference>
<comment type="subcellular location">
    <subcellularLocation>
        <location evidence="1">Cytoplasm</location>
        <location evidence="1">Cytoskeleton</location>
        <location evidence="1">Cilium basal body</location>
    </subcellularLocation>
    <subcellularLocation>
        <location evidence="2">Cytoplasm</location>
        <location evidence="2">Cytoskeleton</location>
        <location evidence="2">Microtubule organizing center</location>
        <location evidence="2">Centrosome</location>
    </subcellularLocation>
</comment>
<evidence type="ECO:0000256" key="4">
    <source>
        <dbReference type="ARBA" id="ARBA00016981"/>
    </source>
</evidence>
<evidence type="ECO:0000313" key="24">
    <source>
        <dbReference type="Proteomes" id="UP000000715"/>
    </source>
</evidence>
<dbReference type="OMA" id="WGLKYAV"/>
<dbReference type="FunFam" id="1.10.560.10:FF:000083">
    <property type="entry name" value="T-complex protein 1 subunit theta"/>
    <property type="match status" value="1"/>
</dbReference>
<reference evidence="23" key="1">
    <citation type="submission" date="2024-06" db="UniProtKB">
        <authorList>
            <consortium name="Ensembl"/>
        </authorList>
    </citation>
    <scope>IDENTIFICATION</scope>
</reference>
<dbReference type="InterPro" id="IPR027410">
    <property type="entry name" value="TCP-1-like_intermed_sf"/>
</dbReference>
<dbReference type="PROSITE" id="PS00750">
    <property type="entry name" value="TCP1_1"/>
    <property type="match status" value="1"/>
</dbReference>
<dbReference type="PROSITE" id="PS00995">
    <property type="entry name" value="TCP1_3"/>
    <property type="match status" value="1"/>
</dbReference>
<evidence type="ECO:0000256" key="18">
    <source>
        <dbReference type="ARBA" id="ARBA00049360"/>
    </source>
</evidence>
<protein>
    <recommendedName>
        <fullName evidence="4">T-complex protein 1 subunit theta</fullName>
    </recommendedName>
    <alternativeName>
        <fullName evidence="17">CCT-theta</fullName>
    </alternativeName>
</protein>
<dbReference type="EMBL" id="AEYP01043029">
    <property type="status" value="NOT_ANNOTATED_CDS"/>
    <property type="molecule type" value="Genomic_DNA"/>
</dbReference>
<dbReference type="GO" id="GO:0005524">
    <property type="term" value="F:ATP binding"/>
    <property type="evidence" value="ECO:0007669"/>
    <property type="project" value="UniProtKB-KW"/>
</dbReference>
<dbReference type="PROSITE" id="PS00751">
    <property type="entry name" value="TCP1_2"/>
    <property type="match status" value="1"/>
</dbReference>
<dbReference type="GO" id="GO:0044297">
    <property type="term" value="C:cell body"/>
    <property type="evidence" value="ECO:0007669"/>
    <property type="project" value="Ensembl"/>
</dbReference>
<evidence type="ECO:0000256" key="22">
    <source>
        <dbReference type="SAM" id="MobiDB-lite"/>
    </source>
</evidence>
<evidence type="ECO:0000256" key="12">
    <source>
        <dbReference type="ARBA" id="ARBA00022990"/>
    </source>
</evidence>
<evidence type="ECO:0000256" key="7">
    <source>
        <dbReference type="ARBA" id="ARBA00022553"/>
    </source>
</evidence>
<dbReference type="GO" id="GO:0007339">
    <property type="term" value="P:binding of sperm to zona pellucida"/>
    <property type="evidence" value="ECO:0007669"/>
    <property type="project" value="Ensembl"/>
</dbReference>
<dbReference type="Gene3D" id="3.30.260.10">
    <property type="entry name" value="TCP-1-like chaperonin intermediate domain"/>
    <property type="match status" value="1"/>
</dbReference>
<dbReference type="PRINTS" id="PR00304">
    <property type="entry name" value="TCOMPLEXTCP1"/>
</dbReference>
<dbReference type="GO" id="GO:0032212">
    <property type="term" value="P:positive regulation of telomere maintenance via telomerase"/>
    <property type="evidence" value="ECO:0007669"/>
    <property type="project" value="Ensembl"/>
</dbReference>
<accession>M3XPN6</accession>
<keyword evidence="14 21" id="KW-0143">Chaperone</keyword>
<dbReference type="InterPro" id="IPR002423">
    <property type="entry name" value="Cpn60/GroEL/TCP-1"/>
</dbReference>
<dbReference type="EMBL" id="AEYP01043030">
    <property type="status" value="NOT_ANNOTATED_CDS"/>
    <property type="molecule type" value="Genomic_DNA"/>
</dbReference>
<keyword evidence="6" id="KW-1017">Isopeptide bond</keyword>
<dbReference type="Pfam" id="PF00118">
    <property type="entry name" value="Cpn60_TCP1"/>
    <property type="match status" value="1"/>
</dbReference>
<keyword evidence="9" id="KW-0378">Hydrolase</keyword>
<evidence type="ECO:0000256" key="16">
    <source>
        <dbReference type="ARBA" id="ARBA00023273"/>
    </source>
</evidence>
<dbReference type="InterPro" id="IPR017998">
    <property type="entry name" value="Chaperone_TCP-1"/>
</dbReference>
<dbReference type="CDD" id="cd03341">
    <property type="entry name" value="TCP1_theta"/>
    <property type="match status" value="1"/>
</dbReference>
<evidence type="ECO:0000256" key="9">
    <source>
        <dbReference type="ARBA" id="ARBA00022801"/>
    </source>
</evidence>
<dbReference type="GO" id="GO:0051082">
    <property type="term" value="F:unfolded protein binding"/>
    <property type="evidence" value="ECO:0007669"/>
    <property type="project" value="InterPro"/>
</dbReference>
<comment type="catalytic activity">
    <reaction evidence="18">
        <text>ATP + H2O = ADP + phosphate + H(+)</text>
        <dbReference type="Rhea" id="RHEA:13065"/>
        <dbReference type="ChEBI" id="CHEBI:15377"/>
        <dbReference type="ChEBI" id="CHEBI:15378"/>
        <dbReference type="ChEBI" id="CHEBI:30616"/>
        <dbReference type="ChEBI" id="CHEBI:43474"/>
        <dbReference type="ChEBI" id="CHEBI:456216"/>
    </reaction>
</comment>
<dbReference type="GO" id="GO:0005832">
    <property type="term" value="C:chaperonin-containing T-complex"/>
    <property type="evidence" value="ECO:0007669"/>
    <property type="project" value="Ensembl"/>
</dbReference>
<dbReference type="GO" id="GO:0016887">
    <property type="term" value="F:ATP hydrolysis activity"/>
    <property type="evidence" value="ECO:0007669"/>
    <property type="project" value="InterPro"/>
</dbReference>
<proteinExistence type="inferred from homology"/>
<evidence type="ECO:0000256" key="5">
    <source>
        <dbReference type="ARBA" id="ARBA00022490"/>
    </source>
</evidence>
<dbReference type="RefSeq" id="XP_044941110.1">
    <property type="nucleotide sequence ID" value="XM_045085175.1"/>
</dbReference>
<dbReference type="Gene3D" id="3.50.7.10">
    <property type="entry name" value="GroEL"/>
    <property type="match status" value="1"/>
</dbReference>
<evidence type="ECO:0000256" key="19">
    <source>
        <dbReference type="ARBA" id="ARBA00093360"/>
    </source>
</evidence>
<dbReference type="eggNOG" id="KOG0362">
    <property type="taxonomic scope" value="Eukaryota"/>
</dbReference>
<evidence type="ECO:0000256" key="20">
    <source>
        <dbReference type="ARBA" id="ARBA00093509"/>
    </source>
</evidence>
<dbReference type="FunFam" id="3.50.7.10:FF:000008">
    <property type="entry name" value="T-complex protein 1 subunit theta"/>
    <property type="match status" value="1"/>
</dbReference>
<dbReference type="HOGENOM" id="CLU_008891_4_2_1"/>
<keyword evidence="8 21" id="KW-0547">Nucleotide-binding</keyword>
<dbReference type="Ensembl" id="ENSMPUT00000001057.1">
    <property type="protein sequence ID" value="ENSMPUP00000001036.1"/>
    <property type="gene ID" value="ENSMPUG00000001044.1"/>
</dbReference>
<dbReference type="InterPro" id="IPR002194">
    <property type="entry name" value="Chaperonin_TCP-1_CS"/>
</dbReference>
<sequence length="553" mass="60398">MALHVPKAPGFAQMLKEGAKHFSGLEEAVYRNIQACKELAQTTRTAYGPNGMNKMVINHLEKLFVTNDAATILRELEVQHPAAKMIVMASHMQEQEVGDGTNFVLVFAGALLELAEELLRIGLSVSEVIEGYEIACRKAHEILPDLVCCSAKNLRDVDEVSSLLHTSIMSKQYGNEVFLAKLIAQACVSIFPDSGHFNVDNIRVCKILGSGIYSSSVLHGMVFKKETEGDVTSVKNAKIAVYSCPFDGMITETKGTVLIKTAEELMNFSKGEENLMDVQVKAIADTGANVIVTGGKVADMALHYANKYNIMLVRLNSKWDLRRLCKTVGATALPRLTPPVLEEMGHCDSVYLSEVGDTQVVVFKHEKEDGAISTIVLRGSTDNLMDDIERAVDDGVNTFKVLTRDKRLVPGGGATEIELAKQITSYGETCPGLEQYAIKKFAEAFEAIPRALAENSGVKANEVISKLYAVHQEGNKNVGLDIEAEVPAVKDMLEAGILDTYLGKYWAIKLATNAAVTVLRVDQIIMAKLAGGPKAPKPQGNWDKDDWQDELHI</sequence>
<keyword evidence="10 21" id="KW-0067">ATP-binding</keyword>
<dbReference type="CTD" id="10694"/>
<dbReference type="EMBL" id="AEYP01043028">
    <property type="status" value="NOT_ANNOTATED_CDS"/>
    <property type="molecule type" value="Genomic_DNA"/>
</dbReference>
<dbReference type="PANTHER" id="PTHR11353">
    <property type="entry name" value="CHAPERONIN"/>
    <property type="match status" value="1"/>
</dbReference>
<feature type="compositionally biased region" description="Basic and acidic residues" evidence="22">
    <location>
        <begin position="542"/>
        <end position="553"/>
    </location>
</feature>
<evidence type="ECO:0000256" key="11">
    <source>
        <dbReference type="ARBA" id="ARBA00022843"/>
    </source>
</evidence>
<dbReference type="SUPFAM" id="SSF54849">
    <property type="entry name" value="GroEL-intermediate domain like"/>
    <property type="match status" value="1"/>
</dbReference>
<keyword evidence="12" id="KW-0007">Acetylation</keyword>
<dbReference type="GeneTree" id="ENSGT00550000074783"/>
<evidence type="ECO:0000256" key="14">
    <source>
        <dbReference type="ARBA" id="ARBA00023186"/>
    </source>
</evidence>
<evidence type="ECO:0000256" key="13">
    <source>
        <dbReference type="ARBA" id="ARBA00023069"/>
    </source>
</evidence>
<keyword evidence="11" id="KW-0832">Ubl conjugation</keyword>
<keyword evidence="16" id="KW-0966">Cell projection</keyword>
<evidence type="ECO:0000256" key="21">
    <source>
        <dbReference type="RuleBase" id="RU004187"/>
    </source>
</evidence>
<dbReference type="GO" id="GO:0050821">
    <property type="term" value="P:protein stabilization"/>
    <property type="evidence" value="ECO:0007669"/>
    <property type="project" value="Ensembl"/>
</dbReference>
<comment type="function">
    <text evidence="19">Component of the chaperonin-containing T-complex (TRiC), a molecular chaperone complex that assists the folding of actin, tubulin and other proteins upon ATP hydrolysis. The TRiC complex mediates the folding of WRAP53/TCAB1, thereby regulating telomere maintenance. As part of the TRiC complex may play a role in the assembly of BBSome, a complex involved in ciliogenesis regulating transports vesicles to the cilia.</text>
</comment>
<dbReference type="SUPFAM" id="SSF48592">
    <property type="entry name" value="GroEL equatorial domain-like"/>
    <property type="match status" value="1"/>
</dbReference>
<dbReference type="GeneID" id="101685805"/>
<evidence type="ECO:0000256" key="2">
    <source>
        <dbReference type="ARBA" id="ARBA00004300"/>
    </source>
</evidence>